<proteinExistence type="predicted"/>
<feature type="non-terminal residue" evidence="1">
    <location>
        <position position="141"/>
    </location>
</feature>
<dbReference type="EMBL" id="JABANM010010639">
    <property type="protein sequence ID" value="KAF4739030.1"/>
    <property type="molecule type" value="Genomic_DNA"/>
</dbReference>
<dbReference type="AlphaFoldDB" id="A0A7J6T3Q0"/>
<sequence length="141" mass="15087">DVSLRDMGRGAEAVLRREPAVTAILNRRAFTPRAQVPPTNDNFEGHYLACIAAFKNQDPVGISAAVAWLNDRGPGKGANLATPVLAQSGLSFLSVHSPHEAMSLLTCGVSLGQTQPGCKWAANWCLDSVGPYYNSLWQPLV</sequence>
<dbReference type="Proteomes" id="UP000574390">
    <property type="component" value="Unassembled WGS sequence"/>
</dbReference>
<comment type="caution">
    <text evidence="1">The sequence shown here is derived from an EMBL/GenBank/DDBJ whole genome shotgun (WGS) entry which is preliminary data.</text>
</comment>
<evidence type="ECO:0000313" key="1">
    <source>
        <dbReference type="EMBL" id="KAF4739030.1"/>
    </source>
</evidence>
<accession>A0A7J6T3Q0</accession>
<gene>
    <name evidence="1" type="ORF">FOZ62_017187</name>
</gene>
<name>A0A7J6T3Q0_PEROL</name>
<organism evidence="1 2">
    <name type="scientific">Perkinsus olseni</name>
    <name type="common">Perkinsus atlanticus</name>
    <dbReference type="NCBI Taxonomy" id="32597"/>
    <lineage>
        <taxon>Eukaryota</taxon>
        <taxon>Sar</taxon>
        <taxon>Alveolata</taxon>
        <taxon>Perkinsozoa</taxon>
        <taxon>Perkinsea</taxon>
        <taxon>Perkinsida</taxon>
        <taxon>Perkinsidae</taxon>
        <taxon>Perkinsus</taxon>
    </lineage>
</organism>
<reference evidence="1 2" key="1">
    <citation type="submission" date="2020-04" db="EMBL/GenBank/DDBJ databases">
        <title>Perkinsus olseni comparative genomics.</title>
        <authorList>
            <person name="Bogema D.R."/>
        </authorList>
    </citation>
    <scope>NUCLEOTIDE SEQUENCE [LARGE SCALE GENOMIC DNA]</scope>
    <source>
        <strain evidence="1">ATCC PRA-205</strain>
    </source>
</reference>
<feature type="non-terminal residue" evidence="1">
    <location>
        <position position="1"/>
    </location>
</feature>
<protein>
    <submittedName>
        <fullName evidence="1">Uncharacterized protein</fullName>
    </submittedName>
</protein>
<evidence type="ECO:0000313" key="2">
    <source>
        <dbReference type="Proteomes" id="UP000574390"/>
    </source>
</evidence>